<accession>A0A076FD28</accession>
<proteinExistence type="predicted"/>
<name>A0A076FD28_9BACT</name>
<evidence type="ECO:0000313" key="1">
    <source>
        <dbReference type="EMBL" id="AII15553.1"/>
    </source>
</evidence>
<sequence>MTYENLIGKIENEETGIAKGYDISFLQDVCCYRNNSEEIFDNLIAKDLKLFASIETALLARKEPKEGDFVEYADGKFARISVDHRNGTFQLSNNIGVFVSEYGSQASGCVWDPNLDHIKRERLVFDNLKPTSKTMKGRCWMFSEGYAGGGRGVYYNIKFKVWLLG</sequence>
<evidence type="ECO:0000313" key="2">
    <source>
        <dbReference type="Proteomes" id="UP000028486"/>
    </source>
</evidence>
<gene>
    <name evidence="1" type="ORF">CIG1485E_a0028</name>
</gene>
<organism evidence="1 2">
    <name type="scientific">Campylobacter iguaniorum</name>
    <dbReference type="NCBI Taxonomy" id="1244531"/>
    <lineage>
        <taxon>Bacteria</taxon>
        <taxon>Pseudomonadati</taxon>
        <taxon>Campylobacterota</taxon>
        <taxon>Epsilonproteobacteria</taxon>
        <taxon>Campylobacterales</taxon>
        <taxon>Campylobacteraceae</taxon>
        <taxon>Campylobacter</taxon>
    </lineage>
</organism>
<dbReference type="RefSeq" id="WP_041572681.1">
    <property type="nucleotide sequence ID" value="NZ_CP009044.1"/>
</dbReference>
<dbReference type="AlphaFoldDB" id="A0A076FD28"/>
<protein>
    <submittedName>
        <fullName evidence="1">Uncharacterized protein</fullName>
    </submittedName>
</protein>
<keyword evidence="2" id="KW-1185">Reference proteome</keyword>
<dbReference type="EMBL" id="CP009044">
    <property type="protein sequence ID" value="AII15553.1"/>
    <property type="molecule type" value="Genomic_DNA"/>
</dbReference>
<dbReference type="OrthoDB" id="5368656at2"/>
<dbReference type="Proteomes" id="UP000028486">
    <property type="component" value="Plasmid pCIG1485E"/>
</dbReference>
<dbReference type="KEGG" id="caj:CIG1485E_a0028"/>
<keyword evidence="1" id="KW-0614">Plasmid</keyword>
<dbReference type="HOGENOM" id="CLU_1607802_0_0_7"/>
<geneLocation type="plasmid" evidence="1 2">
    <name>pCIG1485E</name>
</geneLocation>
<reference evidence="1 2" key="1">
    <citation type="journal article" date="2014" name="Genome Announc.">
        <title>Complete Genome Sequence of Campylobacter iguaniorum Strain 1485ET, Isolated from a Bearded Dragon (Pogona vitticeps).</title>
        <authorList>
            <person name="Gilbert M.J."/>
            <person name="Miller W.G."/>
            <person name="Yee E."/>
            <person name="Kik M."/>
            <person name="Wagenaar J.A."/>
            <person name="Duim B."/>
        </authorList>
    </citation>
    <scope>NUCLEOTIDE SEQUENCE [LARGE SCALE GENOMIC DNA]</scope>
    <source>
        <strain evidence="1 2">1485E</strain>
        <plasmid evidence="1">pCIG1485E</plasmid>
    </source>
</reference>